<dbReference type="InterPro" id="IPR012337">
    <property type="entry name" value="RNaseH-like_sf"/>
</dbReference>
<evidence type="ECO:0000313" key="3">
    <source>
        <dbReference type="Proteomes" id="UP001347146"/>
    </source>
</evidence>
<accession>A0ABU7MIU2</accession>
<dbReference type="EMBL" id="JAZDUF010000007">
    <property type="protein sequence ID" value="MEE3852773.1"/>
    <property type="molecule type" value="Genomic_DNA"/>
</dbReference>
<dbReference type="SUPFAM" id="SSF53098">
    <property type="entry name" value="Ribonuclease H-like"/>
    <property type="match status" value="1"/>
</dbReference>
<dbReference type="Pfam" id="PF01609">
    <property type="entry name" value="DDE_Tnp_1"/>
    <property type="match status" value="1"/>
</dbReference>
<dbReference type="Proteomes" id="UP001347146">
    <property type="component" value="Unassembled WGS sequence"/>
</dbReference>
<organism evidence="2 3">
    <name type="scientific">Gordonia sesuvii</name>
    <dbReference type="NCBI Taxonomy" id="3116777"/>
    <lineage>
        <taxon>Bacteria</taxon>
        <taxon>Bacillati</taxon>
        <taxon>Actinomycetota</taxon>
        <taxon>Actinomycetes</taxon>
        <taxon>Mycobacteriales</taxon>
        <taxon>Gordoniaceae</taxon>
        <taxon>Gordonia</taxon>
    </lineage>
</organism>
<protein>
    <submittedName>
        <fullName evidence="2">IS1634 family transposase</fullName>
    </submittedName>
</protein>
<keyword evidence="3" id="KW-1185">Reference proteome</keyword>
<comment type="caution">
    <text evidence="2">The sequence shown here is derived from an EMBL/GenBank/DDBJ whole genome shotgun (WGS) entry which is preliminary data.</text>
</comment>
<gene>
    <name evidence="2" type="ORF">VZC37_20710</name>
</gene>
<sequence length="484" mass="53033">MQIVHSSRRGSRDIEHLGSAHDSAAVAALKAVAAQRIAGGQEELDLGMGVAAGSGPLPITSSRMSHLCDAVIGVYDELGFATAADGDQVFRDLVLARIIEPTSKLDSLRVLGEAGIDPMSYPTLNRRLPVYAEPDWRRRLAAACAAHARLGPASLLLYDVTTLYFETDKADGFREPGFSKERRLEPQITVGLLTDASGFPLQIEAFEGNKAETATMMPTLRAFMAAHQLDDITVVADAGMISAANKQAIEAAGLSFILGEKIPTVPYLIDKWHNDNPDQTPPDGLILTQPFPANAKTSFRRSQVVYYAYSADRARRSLRGINEQVAKAEKVVAGTLSVKRNRFVTLKGADKSVNRELEAKARRLAGWKAYATNITAPTPEFVIGSYHQLWRIEKSFRMSKSDLAARPIFHRTRDSIDAHLTIVFAALAVTRVIEERSGWSIKKFVTTARRYRTIEIQAGEHTITAADPLPDDLHEVLTAIRGPH</sequence>
<name>A0ABU7MIU2_9ACTN</name>
<dbReference type="PANTHER" id="PTHR34614">
    <property type="match status" value="1"/>
</dbReference>
<dbReference type="PANTHER" id="PTHR34614:SF2">
    <property type="entry name" value="TRANSPOSASE IS4-LIKE DOMAIN-CONTAINING PROTEIN"/>
    <property type="match status" value="1"/>
</dbReference>
<evidence type="ECO:0000313" key="2">
    <source>
        <dbReference type="EMBL" id="MEE3852773.1"/>
    </source>
</evidence>
<dbReference type="NCBIfam" id="NF033559">
    <property type="entry name" value="transpos_IS1634"/>
    <property type="match status" value="1"/>
</dbReference>
<reference evidence="2 3" key="1">
    <citation type="submission" date="2024-01" db="EMBL/GenBank/DDBJ databases">
        <title>Draft genome sequence of Gordonia sp. LSe1-13.</title>
        <authorList>
            <person name="Suphannarot A."/>
            <person name="Mingma R."/>
        </authorList>
    </citation>
    <scope>NUCLEOTIDE SEQUENCE [LARGE SCALE GENOMIC DNA]</scope>
    <source>
        <strain evidence="2 3">LSe1-13</strain>
    </source>
</reference>
<proteinExistence type="predicted"/>
<feature type="domain" description="Transposase IS4-like" evidence="1">
    <location>
        <begin position="153"/>
        <end position="427"/>
    </location>
</feature>
<dbReference type="InterPro" id="IPR002559">
    <property type="entry name" value="Transposase_11"/>
</dbReference>
<dbReference type="InterPro" id="IPR047654">
    <property type="entry name" value="IS1634_transpos"/>
</dbReference>
<evidence type="ECO:0000259" key="1">
    <source>
        <dbReference type="Pfam" id="PF01609"/>
    </source>
</evidence>